<organism evidence="1 2">
    <name type="scientific">Hyphomonas beringensis</name>
    <dbReference type="NCBI Taxonomy" id="1280946"/>
    <lineage>
        <taxon>Bacteria</taxon>
        <taxon>Pseudomonadati</taxon>
        <taxon>Pseudomonadota</taxon>
        <taxon>Alphaproteobacteria</taxon>
        <taxon>Hyphomonadales</taxon>
        <taxon>Hyphomonadaceae</taxon>
        <taxon>Hyphomonas</taxon>
    </lineage>
</organism>
<comment type="caution">
    <text evidence="1">The sequence shown here is derived from an EMBL/GenBank/DDBJ whole genome shotgun (WGS) entry which is preliminary data.</text>
</comment>
<keyword evidence="2" id="KW-1185">Reference proteome</keyword>
<sequence>MGDNILNLPEDFALQRLTASARNFLARCNALHILSNSFASTKKLFEVVCYLRVDTFDVFHAHRCFPQ</sequence>
<dbReference type="EMBL" id="AWFF01000058">
    <property type="protein sequence ID" value="KCZ53203.1"/>
    <property type="molecule type" value="Genomic_DNA"/>
</dbReference>
<dbReference type="Proteomes" id="UP000027037">
    <property type="component" value="Unassembled WGS sequence"/>
</dbReference>
<evidence type="ECO:0000313" key="1">
    <source>
        <dbReference type="EMBL" id="KCZ53203.1"/>
    </source>
</evidence>
<reference evidence="1 2" key="1">
    <citation type="journal article" date="2014" name="Antonie Van Leeuwenhoek">
        <title>Hyphomonas beringensis sp. nov. and Hyphomonas chukchiensis sp. nov., isolated from surface seawater of the Bering Sea and Chukchi Sea.</title>
        <authorList>
            <person name="Li C."/>
            <person name="Lai Q."/>
            <person name="Li G."/>
            <person name="Dong C."/>
            <person name="Wang J."/>
            <person name="Liao Y."/>
            <person name="Shao Z."/>
        </authorList>
    </citation>
    <scope>NUCLEOTIDE SEQUENCE [LARGE SCALE GENOMIC DNA]</scope>
    <source>
        <strain evidence="1 2">25B14_1</strain>
    </source>
</reference>
<dbReference type="AlphaFoldDB" id="A0A062U649"/>
<evidence type="ECO:0000313" key="2">
    <source>
        <dbReference type="Proteomes" id="UP000027037"/>
    </source>
</evidence>
<protein>
    <submittedName>
        <fullName evidence="1">Uncharacterized protein</fullName>
    </submittedName>
</protein>
<accession>A0A062U649</accession>
<name>A0A062U649_9PROT</name>
<proteinExistence type="predicted"/>
<gene>
    <name evidence="1" type="ORF">HY29_17465</name>
</gene>